<keyword evidence="1" id="KW-0378">Hydrolase</keyword>
<gene>
    <name evidence="2" type="ORF">EDD73_12619</name>
</gene>
<protein>
    <submittedName>
        <fullName evidence="2">CRISPR-associated Csa1 family protein</fullName>
    </submittedName>
</protein>
<dbReference type="OrthoDB" id="1719946at2"/>
<dbReference type="Gene3D" id="3.90.320.10">
    <property type="match status" value="1"/>
</dbReference>
<evidence type="ECO:0000256" key="1">
    <source>
        <dbReference type="ARBA" id="ARBA00022801"/>
    </source>
</evidence>
<sequence>MYFWTSEEQKRLLRYFLPRARREGVAEELRGWNWNQPPLSPIYECSLAVYEVANGYCDSARDLYWRRVERVKAAPNKAMVQGRLFHALVAGMMVETKRRIYKYGVDAYPEILREINELGLNELLDEKTKQAGKTLDEETRAQVLDKMKLLLAFERGRIVARMQEVLVKQPYIGVDSLAALTVPVVVEHKLDGSFLGLSAHLSTDAYQMGESMIVDLKFGEPRPFHRLATTGYALAMEAMYEFPVNVGCVVYVSFAGDRVRVQRDIHLINDELRQWFIEARDTKARLVAEELDPGMAKECQKDCPYAGRCKGGEA</sequence>
<dbReference type="Proteomes" id="UP000294813">
    <property type="component" value="Unassembled WGS sequence"/>
</dbReference>
<dbReference type="InterPro" id="IPR009260">
    <property type="entry name" value="CRISPR-ass_Csa1"/>
</dbReference>
<comment type="caution">
    <text evidence="2">The sequence shown here is derived from an EMBL/GenBank/DDBJ whole genome shotgun (WGS) entry which is preliminary data.</text>
</comment>
<name>A0A4R2RGP8_9FIRM</name>
<dbReference type="RefSeq" id="WP_131920271.1">
    <property type="nucleotide sequence ID" value="NZ_JAOQNU010000027.1"/>
</dbReference>
<reference evidence="2 3" key="1">
    <citation type="submission" date="2019-03" db="EMBL/GenBank/DDBJ databases">
        <title>Genomic Encyclopedia of Type Strains, Phase IV (KMG-IV): sequencing the most valuable type-strain genomes for metagenomic binning, comparative biology and taxonomic classification.</title>
        <authorList>
            <person name="Goeker M."/>
        </authorList>
    </citation>
    <scope>NUCLEOTIDE SEQUENCE [LARGE SCALE GENOMIC DNA]</scope>
    <source>
        <strain evidence="2 3">DSM 11170</strain>
    </source>
</reference>
<evidence type="ECO:0000313" key="3">
    <source>
        <dbReference type="Proteomes" id="UP000294813"/>
    </source>
</evidence>
<dbReference type="AlphaFoldDB" id="A0A4R2RGP8"/>
<proteinExistence type="predicted"/>
<dbReference type="GO" id="GO:0016787">
    <property type="term" value="F:hydrolase activity"/>
    <property type="evidence" value="ECO:0007669"/>
    <property type="project" value="UniProtKB-KW"/>
</dbReference>
<keyword evidence="3" id="KW-1185">Reference proteome</keyword>
<accession>A0A4R2RGP8</accession>
<evidence type="ECO:0000313" key="2">
    <source>
        <dbReference type="EMBL" id="TCP61748.1"/>
    </source>
</evidence>
<dbReference type="Pfam" id="PF06023">
    <property type="entry name" value="Csa1"/>
    <property type="match status" value="1"/>
</dbReference>
<dbReference type="NCBIfam" id="TIGR01896">
    <property type="entry name" value="cas_AF1879"/>
    <property type="match status" value="1"/>
</dbReference>
<dbReference type="EMBL" id="SLXT01000026">
    <property type="protein sequence ID" value="TCP61748.1"/>
    <property type="molecule type" value="Genomic_DNA"/>
</dbReference>
<organism evidence="2 3">
    <name type="scientific">Heliophilum fasciatum</name>
    <dbReference type="NCBI Taxonomy" id="35700"/>
    <lineage>
        <taxon>Bacteria</taxon>
        <taxon>Bacillati</taxon>
        <taxon>Bacillota</taxon>
        <taxon>Clostridia</taxon>
        <taxon>Eubacteriales</taxon>
        <taxon>Heliobacteriaceae</taxon>
        <taxon>Heliophilum</taxon>
    </lineage>
</organism>
<dbReference type="InterPro" id="IPR011604">
    <property type="entry name" value="PDDEXK-like_dom_sf"/>
</dbReference>